<keyword evidence="2" id="KW-0732">Signal</keyword>
<feature type="region of interest" description="Disordered" evidence="1">
    <location>
        <begin position="24"/>
        <end position="76"/>
    </location>
</feature>
<dbReference type="RefSeq" id="XP_069209647.1">
    <property type="nucleotide sequence ID" value="XM_069352229.1"/>
</dbReference>
<dbReference type="Proteomes" id="UP001565368">
    <property type="component" value="Unassembled WGS sequence"/>
</dbReference>
<evidence type="ECO:0000256" key="1">
    <source>
        <dbReference type="SAM" id="MobiDB-lite"/>
    </source>
</evidence>
<feature type="compositionally biased region" description="Pro residues" evidence="1">
    <location>
        <begin position="43"/>
        <end position="56"/>
    </location>
</feature>
<gene>
    <name evidence="3" type="ORF">Q8F55_003699</name>
</gene>
<proteinExistence type="predicted"/>
<dbReference type="EMBL" id="JBBXJM010000003">
    <property type="protein sequence ID" value="KAL1409703.1"/>
    <property type="molecule type" value="Genomic_DNA"/>
</dbReference>
<evidence type="ECO:0000313" key="4">
    <source>
        <dbReference type="Proteomes" id="UP001565368"/>
    </source>
</evidence>
<feature type="compositionally biased region" description="Low complexity" evidence="1">
    <location>
        <begin position="33"/>
        <end position="42"/>
    </location>
</feature>
<evidence type="ECO:0000313" key="3">
    <source>
        <dbReference type="EMBL" id="KAL1409703.1"/>
    </source>
</evidence>
<protein>
    <submittedName>
        <fullName evidence="3">Uncharacterized protein</fullName>
    </submittedName>
</protein>
<feature type="chain" id="PRO_5045202023" evidence="2">
    <location>
        <begin position="17"/>
        <end position="211"/>
    </location>
</feature>
<feature type="signal peptide" evidence="2">
    <location>
        <begin position="1"/>
        <end position="16"/>
    </location>
</feature>
<organism evidence="3 4">
    <name type="scientific">Vanrija albida</name>
    <dbReference type="NCBI Taxonomy" id="181172"/>
    <lineage>
        <taxon>Eukaryota</taxon>
        <taxon>Fungi</taxon>
        <taxon>Dikarya</taxon>
        <taxon>Basidiomycota</taxon>
        <taxon>Agaricomycotina</taxon>
        <taxon>Tremellomycetes</taxon>
        <taxon>Trichosporonales</taxon>
        <taxon>Trichosporonaceae</taxon>
        <taxon>Vanrija</taxon>
    </lineage>
</organism>
<reference evidence="3 4" key="1">
    <citation type="submission" date="2023-08" db="EMBL/GenBank/DDBJ databases">
        <title>Annotated Genome Sequence of Vanrija albida AlHP1.</title>
        <authorList>
            <person name="Herzog R."/>
        </authorList>
    </citation>
    <scope>NUCLEOTIDE SEQUENCE [LARGE SCALE GENOMIC DNA]</scope>
    <source>
        <strain evidence="3 4">AlHP1</strain>
    </source>
</reference>
<dbReference type="GeneID" id="95984742"/>
<evidence type="ECO:0000256" key="2">
    <source>
        <dbReference type="SAM" id="SignalP"/>
    </source>
</evidence>
<sequence length="211" mass="22774">MLLKATVLLVLQLVAAAPLDARAPQHDDPVALSEPAAAASTSVPPPPPSTSAPPVPSNTSSSVRPHPTIAPQPADANPAVNQTVYFVWPTQDAWWVKDPEFDQPNLFQLRFPRLSYGFTVYLTHWNASMLAVPRPIWVGGIHSNNGTTNLQINDTKLDYPSGDPLEDANPGHGYMLVAKSDDGVHAFGSQFFELKPKGSNATYPAGWVPDF</sequence>
<name>A0ABR3Q4P2_9TREE</name>
<keyword evidence="4" id="KW-1185">Reference proteome</keyword>
<accession>A0ABR3Q4P2</accession>
<comment type="caution">
    <text evidence="3">The sequence shown here is derived from an EMBL/GenBank/DDBJ whole genome shotgun (WGS) entry which is preliminary data.</text>
</comment>